<accession>A0A2S9GZ58</accession>
<dbReference type="EMBL" id="PUGF01000010">
    <property type="protein sequence ID" value="PRC93011.1"/>
    <property type="molecule type" value="Genomic_DNA"/>
</dbReference>
<evidence type="ECO:0000313" key="2">
    <source>
        <dbReference type="Proteomes" id="UP000237839"/>
    </source>
</evidence>
<dbReference type="PANTHER" id="PTHR39441">
    <property type="entry name" value="DUF2252 DOMAIN-CONTAINING PROTEIN"/>
    <property type="match status" value="1"/>
</dbReference>
<protein>
    <recommendedName>
        <fullName evidence="3">DUF2252 domain-containing protein</fullName>
    </recommendedName>
</protein>
<dbReference type="PANTHER" id="PTHR39441:SF1">
    <property type="entry name" value="DUF2252 DOMAIN-CONTAINING PROTEIN"/>
    <property type="match status" value="1"/>
</dbReference>
<evidence type="ECO:0008006" key="3">
    <source>
        <dbReference type="Google" id="ProtNLM"/>
    </source>
</evidence>
<gene>
    <name evidence="1" type="ORF">S2091_2428</name>
</gene>
<sequence length="408" mass="46165">MKKSQRQLLEPDQRLLFLRAQRNLKMARSVQSYVRGSTTKFYEWLETSSSGKFPEGPAIWICGDCHFGNLGPVANADGQVEVQIRDFDQTVIGNPIHDLIRLGLSLAIAARDSDLPGVITLKMLEQLMEGYAQEFHDETLTMPRPECVKLVMRQASTSKWKNFAKQNLDNLDPSIPLGKRFWPISQSESLAITKMFGDKEFSGLATRLRARNDDAVVTVLDAAYWRKGCSSLGNLRYAALLDIDQEVSKGRDFCLMDIKQAIKALAPRAFDAKMPRDNGKRVLEGALQLSPYLGERMLASQLMGCSVFIRELLPQDLKLEVNKLTQLEAMIAAKYLGSIVGKAHARQMDAGTRSKWCGELLRNQTKKFELPDWLWNSVVELIATHESSYLEHCRTYVMDTEFSEHKIE</sequence>
<evidence type="ECO:0000313" key="1">
    <source>
        <dbReference type="EMBL" id="PRC93011.1"/>
    </source>
</evidence>
<dbReference type="InterPro" id="IPR018721">
    <property type="entry name" value="DUF2252"/>
</dbReference>
<dbReference type="Pfam" id="PF10009">
    <property type="entry name" value="DUF2252"/>
    <property type="match status" value="1"/>
</dbReference>
<dbReference type="OrthoDB" id="1491115at2"/>
<organism evidence="1 2">
    <name type="scientific">Solimicrobium silvestre</name>
    <dbReference type="NCBI Taxonomy" id="2099400"/>
    <lineage>
        <taxon>Bacteria</taxon>
        <taxon>Pseudomonadati</taxon>
        <taxon>Pseudomonadota</taxon>
        <taxon>Betaproteobacteria</taxon>
        <taxon>Burkholderiales</taxon>
        <taxon>Oxalobacteraceae</taxon>
        <taxon>Solimicrobium</taxon>
    </lineage>
</organism>
<dbReference type="Proteomes" id="UP000237839">
    <property type="component" value="Unassembled WGS sequence"/>
</dbReference>
<proteinExistence type="predicted"/>
<name>A0A2S9GZ58_9BURK</name>
<comment type="caution">
    <text evidence="1">The sequence shown here is derived from an EMBL/GenBank/DDBJ whole genome shotgun (WGS) entry which is preliminary data.</text>
</comment>
<dbReference type="AlphaFoldDB" id="A0A2S9GZ58"/>
<keyword evidence="2" id="KW-1185">Reference proteome</keyword>
<reference evidence="1 2" key="1">
    <citation type="submission" date="2018-02" db="EMBL/GenBank/DDBJ databases">
        <title>Solimicrobium silvestre gen. nov., sp. nov., isolated from alpine forest soil.</title>
        <authorList>
            <person name="Margesin R."/>
            <person name="Albuquerque L."/>
            <person name="Zhang D.-C."/>
            <person name="Froufe H.J.C."/>
            <person name="Severino R."/>
            <person name="Roxo I."/>
            <person name="Egas C."/>
            <person name="Da Costa M.S."/>
        </authorList>
    </citation>
    <scope>NUCLEOTIDE SEQUENCE [LARGE SCALE GENOMIC DNA]</scope>
    <source>
        <strain evidence="1 2">S20-91</strain>
    </source>
</reference>
<dbReference type="InterPro" id="IPR011009">
    <property type="entry name" value="Kinase-like_dom_sf"/>
</dbReference>
<dbReference type="RefSeq" id="WP_105532146.1">
    <property type="nucleotide sequence ID" value="NZ_PUGF01000010.1"/>
</dbReference>
<dbReference type="SUPFAM" id="SSF56112">
    <property type="entry name" value="Protein kinase-like (PK-like)"/>
    <property type="match status" value="1"/>
</dbReference>